<dbReference type="PANTHER" id="PTHR11748">
    <property type="entry name" value="D-LACTATE DEHYDROGENASE"/>
    <property type="match status" value="1"/>
</dbReference>
<dbReference type="Pfam" id="PF01565">
    <property type="entry name" value="FAD_binding_4"/>
    <property type="match status" value="1"/>
</dbReference>
<accession>A0AAE3KQA8</accession>
<organism evidence="4 5">
    <name type="scientific">Limnofasciculus baicalensis BBK-W-15</name>
    <dbReference type="NCBI Taxonomy" id="2699891"/>
    <lineage>
        <taxon>Bacteria</taxon>
        <taxon>Bacillati</taxon>
        <taxon>Cyanobacteriota</taxon>
        <taxon>Cyanophyceae</taxon>
        <taxon>Coleofasciculales</taxon>
        <taxon>Coleofasciculaceae</taxon>
        <taxon>Limnofasciculus</taxon>
        <taxon>Limnofasciculus baicalensis</taxon>
    </lineage>
</organism>
<dbReference type="GO" id="GO:0003824">
    <property type="term" value="F:catalytic activity"/>
    <property type="evidence" value="ECO:0007669"/>
    <property type="project" value="InterPro"/>
</dbReference>
<dbReference type="AlphaFoldDB" id="A0AAE3KQA8"/>
<evidence type="ECO:0000313" key="5">
    <source>
        <dbReference type="Proteomes" id="UP001204953"/>
    </source>
</evidence>
<dbReference type="EMBL" id="JAMZMM010000007">
    <property type="protein sequence ID" value="MCP2727127.1"/>
    <property type="molecule type" value="Genomic_DNA"/>
</dbReference>
<sequence>MNEIAEKLIPIVGDSGICHWDNLTSDWQERISRPNEIELCPKYIVYPNSVTELTEVMKCAFAHRWSVLPCGSGSKLGWGAVGKPTDLVVSTGRLNQIIDHAVGDLTVTAQAGTKFAHLQEILLKTGQFLPIEPVHDYDATLGGIVATADSGSLRHRYGGIRDMLLGISFVRSDGKIAKAGGRVVKNVAGYDLMKLFTGSYGTLGIITEVTFRLYPVQEGSGTVVLTGTTNAIASAAKTLLASALTPTAADLLSTGLVTKLSLGEGMGLMVRFQSLSESVQQQSSRLLEVGKELRLKGNFYSDSEDANLWKSLPKEIWEPHIPPEINCKMGVLPSTAVESLIYFDELTLGGGLAYIHAGSGLGKLRIDPEIITPEMIQYFRRYCQAQRGFLTLLEAPIALKNYEGVWGYSGKGANIMREIKMRFDPRKILSPERFVWDDKCGRTTKINKKNN</sequence>
<feature type="domain" description="FAD-binding PCMH-type" evidence="3">
    <location>
        <begin position="37"/>
        <end position="216"/>
    </location>
</feature>
<dbReference type="Gene3D" id="3.30.465.10">
    <property type="match status" value="1"/>
</dbReference>
<dbReference type="InterPro" id="IPR016166">
    <property type="entry name" value="FAD-bd_PCMH"/>
</dbReference>
<comment type="caution">
    <text evidence="4">The sequence shown here is derived from an EMBL/GenBank/DDBJ whole genome shotgun (WGS) entry which is preliminary data.</text>
</comment>
<keyword evidence="1" id="KW-0285">Flavoprotein</keyword>
<gene>
    <name evidence="4" type="ORF">NJ959_01385</name>
</gene>
<dbReference type="InterPro" id="IPR016164">
    <property type="entry name" value="FAD-linked_Oxase-like_C"/>
</dbReference>
<evidence type="ECO:0000256" key="1">
    <source>
        <dbReference type="ARBA" id="ARBA00022630"/>
    </source>
</evidence>
<evidence type="ECO:0000259" key="3">
    <source>
        <dbReference type="PROSITE" id="PS51387"/>
    </source>
</evidence>
<dbReference type="SUPFAM" id="SSF56176">
    <property type="entry name" value="FAD-binding/transporter-associated domain-like"/>
    <property type="match status" value="1"/>
</dbReference>
<dbReference type="SUPFAM" id="SSF55103">
    <property type="entry name" value="FAD-linked oxidases, C-terminal domain"/>
    <property type="match status" value="1"/>
</dbReference>
<evidence type="ECO:0000256" key="2">
    <source>
        <dbReference type="ARBA" id="ARBA00022827"/>
    </source>
</evidence>
<dbReference type="GO" id="GO:0071949">
    <property type="term" value="F:FAD binding"/>
    <property type="evidence" value="ECO:0007669"/>
    <property type="project" value="InterPro"/>
</dbReference>
<proteinExistence type="predicted"/>
<dbReference type="InterPro" id="IPR036318">
    <property type="entry name" value="FAD-bd_PCMH-like_sf"/>
</dbReference>
<dbReference type="InterPro" id="IPR006094">
    <property type="entry name" value="Oxid_FAD_bind_N"/>
</dbReference>
<dbReference type="PROSITE" id="PS51387">
    <property type="entry name" value="FAD_PCMH"/>
    <property type="match status" value="1"/>
</dbReference>
<name>A0AAE3KQA8_9CYAN</name>
<dbReference type="PANTHER" id="PTHR11748:SF103">
    <property type="entry name" value="GLYCOLATE OXIDASE SUBUNIT GLCE"/>
    <property type="match status" value="1"/>
</dbReference>
<keyword evidence="2" id="KW-0274">FAD</keyword>
<protein>
    <submittedName>
        <fullName evidence="4">FAD-binding oxidoreductase</fullName>
    </submittedName>
</protein>
<dbReference type="Proteomes" id="UP001204953">
    <property type="component" value="Unassembled WGS sequence"/>
</dbReference>
<reference evidence="4" key="1">
    <citation type="submission" date="2022-06" db="EMBL/GenBank/DDBJ databases">
        <title>New cyanobacteria of genus Symplocastrum in benthos of Lake Baikal.</title>
        <authorList>
            <person name="Sorokovikova E."/>
            <person name="Tikhonova I."/>
            <person name="Krasnopeev A."/>
            <person name="Evseev P."/>
            <person name="Gladkikh A."/>
            <person name="Belykh O."/>
        </authorList>
    </citation>
    <scope>NUCLEOTIDE SEQUENCE</scope>
    <source>
        <strain evidence="4">BBK-W-15</strain>
    </source>
</reference>
<keyword evidence="5" id="KW-1185">Reference proteome</keyword>
<evidence type="ECO:0000313" key="4">
    <source>
        <dbReference type="EMBL" id="MCP2727127.1"/>
    </source>
</evidence>
<dbReference type="RefSeq" id="WP_254009945.1">
    <property type="nucleotide sequence ID" value="NZ_JAMZMM010000007.1"/>
</dbReference>
<dbReference type="InterPro" id="IPR016169">
    <property type="entry name" value="FAD-bd_PCMH_sub2"/>
</dbReference>